<dbReference type="AlphaFoldDB" id="A0A023FDF3"/>
<evidence type="ECO:0000256" key="1">
    <source>
        <dbReference type="SAM" id="Phobius"/>
    </source>
</evidence>
<proteinExistence type="evidence at transcript level"/>
<feature type="transmembrane region" description="Helical" evidence="1">
    <location>
        <begin position="49"/>
        <end position="72"/>
    </location>
</feature>
<keyword evidence="1" id="KW-0472">Membrane</keyword>
<feature type="transmembrane region" description="Helical" evidence="1">
    <location>
        <begin position="20"/>
        <end position="42"/>
    </location>
</feature>
<protein>
    <submittedName>
        <fullName evidence="2">Uncharacterized protein</fullName>
    </submittedName>
</protein>
<reference evidence="2" key="1">
    <citation type="submission" date="2014-03" db="EMBL/GenBank/DDBJ databases">
        <title>The sialotranscriptome of Amblyomma triste, Amblyomma parvum and Amblyomma cajennense ticks, uncovered by 454-based RNA-seq.</title>
        <authorList>
            <person name="Garcia G.R."/>
            <person name="Gardinassi L.G."/>
            <person name="Ribeiro J.M."/>
            <person name="Anatriello E."/>
            <person name="Ferreira B.R."/>
            <person name="Moreira H.N."/>
            <person name="Mafra C."/>
            <person name="Olegario M.M."/>
            <person name="Szabo P.J."/>
            <person name="Miranda-Santos I.K."/>
            <person name="Maruyama S.R."/>
        </authorList>
    </citation>
    <scope>NUCLEOTIDE SEQUENCE</scope>
    <source>
        <strain evidence="2">Uberlandia</strain>
        <tissue evidence="2">Salivary glands</tissue>
    </source>
</reference>
<feature type="non-terminal residue" evidence="2">
    <location>
        <position position="103"/>
    </location>
</feature>
<accession>A0A023FDF3</accession>
<name>A0A023FDF3_AMBCJ</name>
<evidence type="ECO:0000313" key="2">
    <source>
        <dbReference type="EMBL" id="JAC18898.1"/>
    </source>
</evidence>
<keyword evidence="1" id="KW-1133">Transmembrane helix</keyword>
<sequence length="103" mass="11789">MLLFWWNLTGLPALIHIFKNFRLCALVTAVVVTDAILIVSIVKVTKLELAVFTVGIVIDVKMLTLVFTQGSHDESKSENVKEHFVWYFLLALQMQCVRGRRLQ</sequence>
<keyword evidence="1" id="KW-0812">Transmembrane</keyword>
<organism evidence="2">
    <name type="scientific">Amblyomma cajennense</name>
    <name type="common">Cayenne tick</name>
    <name type="synonym">Acarus cajennensis</name>
    <dbReference type="NCBI Taxonomy" id="34607"/>
    <lineage>
        <taxon>Eukaryota</taxon>
        <taxon>Metazoa</taxon>
        <taxon>Ecdysozoa</taxon>
        <taxon>Arthropoda</taxon>
        <taxon>Chelicerata</taxon>
        <taxon>Arachnida</taxon>
        <taxon>Acari</taxon>
        <taxon>Parasitiformes</taxon>
        <taxon>Ixodida</taxon>
        <taxon>Ixodoidea</taxon>
        <taxon>Ixodidae</taxon>
        <taxon>Amblyomminae</taxon>
        <taxon>Amblyomma</taxon>
    </lineage>
</organism>
<dbReference type="EMBL" id="GBBK01005584">
    <property type="protein sequence ID" value="JAC18898.1"/>
    <property type="molecule type" value="mRNA"/>
</dbReference>